<dbReference type="GO" id="GO:0015888">
    <property type="term" value="P:thiamine transport"/>
    <property type="evidence" value="ECO:0007669"/>
    <property type="project" value="TreeGrafter"/>
</dbReference>
<evidence type="ECO:0000256" key="1">
    <source>
        <dbReference type="ARBA" id="ARBA00022729"/>
    </source>
</evidence>
<evidence type="ECO:0000313" key="3">
    <source>
        <dbReference type="EMBL" id="XDP44864.1"/>
    </source>
</evidence>
<dbReference type="PANTHER" id="PTHR30006:SF2">
    <property type="entry name" value="ABC TRANSPORTER SUBSTRATE-BINDING PROTEIN"/>
    <property type="match status" value="1"/>
</dbReference>
<protein>
    <submittedName>
        <fullName evidence="3">Extracellular solute-binding protein</fullName>
    </submittedName>
</protein>
<dbReference type="EMBL" id="CP163302">
    <property type="protein sequence ID" value="XDP44864.1"/>
    <property type="molecule type" value="Genomic_DNA"/>
</dbReference>
<dbReference type="Gene3D" id="3.40.190.10">
    <property type="entry name" value="Periplasmic binding protein-like II"/>
    <property type="match status" value="2"/>
</dbReference>
<sequence>MKRRSLFAGTALAVAGALLTDCTPPGQTAASVGGSDQASLVVYSNSVSDGRGDWLTKEASAAGFKLQLVDLGGGDVMNRLSAEKNNPVADVTFGLNNVYFEKLKGQNVLEPYTPAWAGDVDPALGDKAGKTFWPIVREPIMLVYNKAAYASPSAAPQDWTDLWTNPAFKGRYEVPTSLGGATTQMVLAGILARYPDPNGTLGVSPQGWDAVKAYFATGSRAVKGTDLYARMKDGTVDAGQMWLAGKASREKQYGIATEAVKPAVGVPYAVQQVALVKGSKNAEAAKKFIDWFGSAEVQSKWSNQFFTAPTNTKAAATANKDAMAQTDAFTRQDIDWQLVAKNIDKWVEKIELEDLKG</sequence>
<gene>
    <name evidence="3" type="ORF">AB5L97_16580</name>
</gene>
<keyword evidence="1 2" id="KW-0732">Signal</keyword>
<dbReference type="GO" id="GO:0030288">
    <property type="term" value="C:outer membrane-bounded periplasmic space"/>
    <property type="evidence" value="ECO:0007669"/>
    <property type="project" value="TreeGrafter"/>
</dbReference>
<dbReference type="AlphaFoldDB" id="A0AB39L3F9"/>
<reference evidence="3" key="1">
    <citation type="submission" date="2024-07" db="EMBL/GenBank/DDBJ databases">
        <authorList>
            <person name="fu j."/>
        </authorList>
    </citation>
    <scope>NUCLEOTIDE SEQUENCE</scope>
    <source>
        <strain evidence="3">P10A9</strain>
    </source>
</reference>
<dbReference type="Pfam" id="PF13416">
    <property type="entry name" value="SBP_bac_8"/>
    <property type="match status" value="1"/>
</dbReference>
<dbReference type="PANTHER" id="PTHR30006">
    <property type="entry name" value="THIAMINE-BINDING PERIPLASMIC PROTEIN-RELATED"/>
    <property type="match status" value="1"/>
</dbReference>
<name>A0AB39L3F9_9MICC</name>
<feature type="chain" id="PRO_5044322505" evidence="2">
    <location>
        <begin position="21"/>
        <end position="357"/>
    </location>
</feature>
<dbReference type="InterPro" id="IPR006059">
    <property type="entry name" value="SBP"/>
</dbReference>
<organism evidence="3">
    <name type="scientific">Sinomonas puerhi</name>
    <dbReference type="NCBI Taxonomy" id="3238584"/>
    <lineage>
        <taxon>Bacteria</taxon>
        <taxon>Bacillati</taxon>
        <taxon>Actinomycetota</taxon>
        <taxon>Actinomycetes</taxon>
        <taxon>Micrococcales</taxon>
        <taxon>Micrococcaceae</taxon>
        <taxon>Sinomonas</taxon>
    </lineage>
</organism>
<dbReference type="KEGG" id="spue:AB5L97_16580"/>
<dbReference type="GO" id="GO:0030976">
    <property type="term" value="F:thiamine pyrophosphate binding"/>
    <property type="evidence" value="ECO:0007669"/>
    <property type="project" value="TreeGrafter"/>
</dbReference>
<feature type="signal peptide" evidence="2">
    <location>
        <begin position="1"/>
        <end position="20"/>
    </location>
</feature>
<dbReference type="GO" id="GO:0030975">
    <property type="term" value="F:thiamine binding"/>
    <property type="evidence" value="ECO:0007669"/>
    <property type="project" value="TreeGrafter"/>
</dbReference>
<dbReference type="RefSeq" id="WP_369045478.1">
    <property type="nucleotide sequence ID" value="NZ_CP163302.1"/>
</dbReference>
<evidence type="ECO:0000256" key="2">
    <source>
        <dbReference type="SAM" id="SignalP"/>
    </source>
</evidence>
<proteinExistence type="predicted"/>
<dbReference type="SUPFAM" id="SSF53850">
    <property type="entry name" value="Periplasmic binding protein-like II"/>
    <property type="match status" value="1"/>
</dbReference>
<accession>A0AB39L3F9</accession>